<evidence type="ECO:0000256" key="3">
    <source>
        <dbReference type="RuleBase" id="RU000672"/>
    </source>
</evidence>
<dbReference type="RefSeq" id="WP_109836007.1">
    <property type="nucleotide sequence ID" value="NZ_QGKM01000004.1"/>
</dbReference>
<evidence type="ECO:0000256" key="2">
    <source>
        <dbReference type="PIRSR" id="PIRSR600269-51"/>
    </source>
</evidence>
<dbReference type="GO" id="GO:0008131">
    <property type="term" value="F:primary methylamine oxidase activity"/>
    <property type="evidence" value="ECO:0007669"/>
    <property type="project" value="InterPro"/>
</dbReference>
<keyword evidence="7" id="KW-1185">Reference proteome</keyword>
<evidence type="ECO:0000313" key="7">
    <source>
        <dbReference type="Proteomes" id="UP000245539"/>
    </source>
</evidence>
<dbReference type="EC" id="1.4.3.-" evidence="3"/>
<dbReference type="GO" id="GO:0048038">
    <property type="term" value="F:quinone binding"/>
    <property type="evidence" value="ECO:0007669"/>
    <property type="project" value="InterPro"/>
</dbReference>
<dbReference type="Proteomes" id="UP000245539">
    <property type="component" value="Unassembled WGS sequence"/>
</dbReference>
<keyword evidence="4" id="KW-0732">Signal</keyword>
<feature type="domain" description="Copper amine oxidase catalytic" evidence="5">
    <location>
        <begin position="35"/>
        <end position="390"/>
    </location>
</feature>
<evidence type="ECO:0000259" key="5">
    <source>
        <dbReference type="Pfam" id="PF01179"/>
    </source>
</evidence>
<dbReference type="GO" id="GO:0009308">
    <property type="term" value="P:amine metabolic process"/>
    <property type="evidence" value="ECO:0007669"/>
    <property type="project" value="UniProtKB-UniRule"/>
</dbReference>
<keyword evidence="3" id="KW-0560">Oxidoreductase</keyword>
<dbReference type="GO" id="GO:0005507">
    <property type="term" value="F:copper ion binding"/>
    <property type="evidence" value="ECO:0007669"/>
    <property type="project" value="InterPro"/>
</dbReference>
<accession>A0A317CQI1</accession>
<dbReference type="PANTHER" id="PTHR10638">
    <property type="entry name" value="COPPER AMINE OXIDASE"/>
    <property type="match status" value="1"/>
</dbReference>
<dbReference type="Gene3D" id="2.60.40.3440">
    <property type="match status" value="3"/>
</dbReference>
<protein>
    <recommendedName>
        <fullName evidence="3">Amine oxidase</fullName>
        <ecNumber evidence="3">1.4.3.-</ecNumber>
    </recommendedName>
</protein>
<dbReference type="InterPro" id="IPR000269">
    <property type="entry name" value="Cu_amine_oxidase"/>
</dbReference>
<organism evidence="6 7">
    <name type="scientific">Leucothrix pacifica</name>
    <dbReference type="NCBI Taxonomy" id="1247513"/>
    <lineage>
        <taxon>Bacteria</taxon>
        <taxon>Pseudomonadati</taxon>
        <taxon>Pseudomonadota</taxon>
        <taxon>Gammaproteobacteria</taxon>
        <taxon>Thiotrichales</taxon>
        <taxon>Thiotrichaceae</taxon>
        <taxon>Leucothrix</taxon>
    </lineage>
</organism>
<dbReference type="AlphaFoldDB" id="A0A317CQI1"/>
<sequence>MKQLLTRKVFLKLAFLGALLWGFSPAQAAEHCADAYSIDRTLANGARWDMCWTHNNNHGIRYHHIYYTPKDGTRRMVLMDAAVAQIHVPYDDNGARYHDVSDYGLGGGYLRDMVSAECPGGTMHRYGTKDAVCSQIQKKGAAYRVGSATATSEALKIFSISKVGAYVYIPQWLFYDDGRIEPSILATGSLQRFSSSAAQHGWLMSGSGNIGLSHMHNYFWRLDFDLNGTASNDVVQEINYNTSGGQRQRVMTTFNNEVSRSISPSTQRSWIVRDGSLRNAKNHLMGYEIRLDEAGHREIGPSNEQFTYNDFVVTRAKSCEQIASHNQRVNSCTTDSLDEFANGESLGGQDLVTWVGVSFYHMPRSEDAPKMDVHSNHFQIIPRDWHDKNPLGTIATEPLVANEDAATTPAGQSITLDVMANDTGTGISIHELNDPANGTAIVSNGKVVYTPDAGYAGTEVFWYSIKDVTGAVYGTKITMTVTGTNTSAYPIANPDTATTPAGQSVSIDIFANDTGAGLTIIDINSTSYNGGSIVMSGNQAVYTPRNGYAGDDTFWYAFSDSQGRTNSTSVTVTVTGVDAGAYPTSVADAVSTAKNTTATFDVVANDNGVGLYVTESNPWSLLGGSVSVVDGKIVYTPKSDFVGEDKLWYVFSDSIGRTNSGEVVITVTDSAAPFPVAVSDSVTTSVNSPVTILPLQNDIGSGLSIIEVNSYSVNGGRITQSGSQLVYTPKSGYSGSDSFWYAISDSLGRTNAIQVFVTINP</sequence>
<dbReference type="InterPro" id="IPR036460">
    <property type="entry name" value="Cu_amine_oxidase_C_sf"/>
</dbReference>
<dbReference type="SUPFAM" id="SSF49998">
    <property type="entry name" value="Amine oxidase catalytic domain"/>
    <property type="match status" value="1"/>
</dbReference>
<evidence type="ECO:0000313" key="6">
    <source>
        <dbReference type="EMBL" id="PWR00362.1"/>
    </source>
</evidence>
<feature type="active site" description="Proton acceptor" evidence="1">
    <location>
        <position position="99"/>
    </location>
</feature>
<dbReference type="NCBIfam" id="NF012211">
    <property type="entry name" value="tand_rpt_95"/>
    <property type="match status" value="3"/>
</dbReference>
<evidence type="ECO:0000256" key="1">
    <source>
        <dbReference type="PIRSR" id="PIRSR600269-50"/>
    </source>
</evidence>
<feature type="active site" description="Schiff-base intermediate with substrate; via topaquinone" evidence="1">
    <location>
        <position position="166"/>
    </location>
</feature>
<dbReference type="Gene3D" id="2.70.98.20">
    <property type="entry name" value="Copper amine oxidase, catalytic domain"/>
    <property type="match status" value="1"/>
</dbReference>
<gene>
    <name evidence="6" type="ORF">DKW60_02065</name>
</gene>
<keyword evidence="3" id="KW-0479">Metal-binding</keyword>
<feature type="signal peptide" evidence="4">
    <location>
        <begin position="1"/>
        <end position="28"/>
    </location>
</feature>
<comment type="similarity">
    <text evidence="3">Belongs to the copper/topaquinone oxidase family.</text>
</comment>
<reference evidence="6 7" key="1">
    <citation type="submission" date="2018-05" db="EMBL/GenBank/DDBJ databases">
        <title>Leucothrix arctica sp. nov., isolated from Arctic seawater.</title>
        <authorList>
            <person name="Choi A."/>
            <person name="Baek K."/>
        </authorList>
    </citation>
    <scope>NUCLEOTIDE SEQUENCE [LARGE SCALE GENOMIC DNA]</scope>
    <source>
        <strain evidence="6 7">JCM 18388</strain>
    </source>
</reference>
<proteinExistence type="inferred from homology"/>
<dbReference type="Pfam" id="PF01179">
    <property type="entry name" value="Cu_amine_oxid"/>
    <property type="match status" value="1"/>
</dbReference>
<evidence type="ECO:0000256" key="4">
    <source>
        <dbReference type="SAM" id="SignalP"/>
    </source>
</evidence>
<dbReference type="Pfam" id="PF17963">
    <property type="entry name" value="Big_9"/>
    <property type="match status" value="4"/>
</dbReference>
<dbReference type="PANTHER" id="PTHR10638:SF20">
    <property type="entry name" value="AMINE OXIDASE"/>
    <property type="match status" value="1"/>
</dbReference>
<dbReference type="OrthoDB" id="9772590at2"/>
<dbReference type="GO" id="GO:0005886">
    <property type="term" value="C:plasma membrane"/>
    <property type="evidence" value="ECO:0007669"/>
    <property type="project" value="TreeGrafter"/>
</dbReference>
<comment type="PTM">
    <text evidence="2 3">Topaquinone (TPQ) is generated by copper-dependent autoxidation of a specific tyrosyl residue.</text>
</comment>
<feature type="modified residue" description="2',4',5'-topaquinone" evidence="2">
    <location>
        <position position="166"/>
    </location>
</feature>
<dbReference type="InterPro" id="IPR015798">
    <property type="entry name" value="Cu_amine_oxidase_C"/>
</dbReference>
<keyword evidence="1 3" id="KW-0801">TPQ</keyword>
<feature type="chain" id="PRO_5016266311" description="Amine oxidase" evidence="4">
    <location>
        <begin position="29"/>
        <end position="761"/>
    </location>
</feature>
<keyword evidence="3" id="KW-0186">Copper</keyword>
<comment type="cofactor">
    <cofactor evidence="3">
        <name>Cu cation</name>
        <dbReference type="ChEBI" id="CHEBI:23378"/>
    </cofactor>
    <text evidence="3">Contains 1 topaquinone per subunit.</text>
</comment>
<name>A0A317CQI1_9GAMM</name>
<comment type="caution">
    <text evidence="6">The sequence shown here is derived from an EMBL/GenBank/DDBJ whole genome shotgun (WGS) entry which is preliminary data.</text>
</comment>
<dbReference type="EMBL" id="QGKM01000004">
    <property type="protein sequence ID" value="PWR00362.1"/>
    <property type="molecule type" value="Genomic_DNA"/>
</dbReference>